<keyword evidence="1" id="KW-1133">Transmembrane helix</keyword>
<evidence type="ECO:0000313" key="2">
    <source>
        <dbReference type="EMBL" id="AHJ13095.1"/>
    </source>
</evidence>
<evidence type="ECO:0000313" key="3">
    <source>
        <dbReference type="Proteomes" id="UP000019322"/>
    </source>
</evidence>
<feature type="transmembrane region" description="Helical" evidence="1">
    <location>
        <begin position="99"/>
        <end position="119"/>
    </location>
</feature>
<feature type="transmembrane region" description="Helical" evidence="1">
    <location>
        <begin position="66"/>
        <end position="87"/>
    </location>
</feature>
<keyword evidence="1" id="KW-0812">Transmembrane</keyword>
<gene>
    <name evidence="2" type="ORF">SMUL_1840</name>
</gene>
<name>A0AA86E003_SULMK</name>
<accession>A0AA86E003</accession>
<protein>
    <submittedName>
        <fullName evidence="2">Membrane protein</fullName>
    </submittedName>
</protein>
<evidence type="ECO:0000256" key="1">
    <source>
        <dbReference type="SAM" id="Phobius"/>
    </source>
</evidence>
<reference evidence="2 3" key="1">
    <citation type="journal article" date="2014" name="Environ. Microbiol.">
        <title>Insights into organohalide respiration and the versatile catabolism of Sulfurospirillum multivorans gained from comparative genomics and physiological studies.</title>
        <authorList>
            <person name="Goris T."/>
            <person name="Schubert T."/>
            <person name="Gadkari J."/>
            <person name="Wubet T."/>
            <person name="Tarkka M."/>
            <person name="Buscot F."/>
            <person name="Adrian L."/>
            <person name="Diekert G."/>
        </authorList>
    </citation>
    <scope>NUCLEOTIDE SEQUENCE [LARGE SCALE GENOMIC DNA]</scope>
    <source>
        <strain evidence="3">DM 12446 / JCM 15788 / NBRC 109480</strain>
    </source>
</reference>
<dbReference type="Proteomes" id="UP000019322">
    <property type="component" value="Chromosome"/>
</dbReference>
<feature type="transmembrane region" description="Helical" evidence="1">
    <location>
        <begin position="125"/>
        <end position="144"/>
    </location>
</feature>
<keyword evidence="1" id="KW-0472">Membrane</keyword>
<organism evidence="2 3">
    <name type="scientific">Sulfurospirillum multivorans (strain DM 12446 / JCM 15788 / NBRC 109480)</name>
    <dbReference type="NCBI Taxonomy" id="1150621"/>
    <lineage>
        <taxon>Bacteria</taxon>
        <taxon>Pseudomonadati</taxon>
        <taxon>Campylobacterota</taxon>
        <taxon>Epsilonproteobacteria</taxon>
        <taxon>Campylobacterales</taxon>
        <taxon>Sulfurospirillaceae</taxon>
        <taxon>Sulfurospirillum</taxon>
    </lineage>
</organism>
<sequence>MFTRFKKFISELSFENVSGIYGLTVFYALIMWTLSNKLQERKDDIHAMLGYTLWLSDASHYFFERFWSYIPLFVFTVSVLGIVKTLISGKCSILKGLSFGDLVFINLMIATVFLVPFAIEGTVFIAVLVTIILTILKAFSAMITRFDSTCAIKKEEEPSSSEH</sequence>
<feature type="transmembrane region" description="Helical" evidence="1">
    <location>
        <begin position="12"/>
        <end position="34"/>
    </location>
</feature>
<proteinExistence type="predicted"/>
<dbReference type="EMBL" id="CP007201">
    <property type="protein sequence ID" value="AHJ13095.1"/>
    <property type="molecule type" value="Genomic_DNA"/>
</dbReference>
<dbReference type="AlphaFoldDB" id="A0AA86E003"/>
<dbReference type="RefSeq" id="WP_025344967.1">
    <property type="nucleotide sequence ID" value="NZ_CP007201.1"/>
</dbReference>
<dbReference type="KEGG" id="smul:SMUL_1840"/>